<proteinExistence type="predicted"/>
<keyword evidence="3" id="KW-0804">Transcription</keyword>
<feature type="DNA-binding region" description="H-T-H motif" evidence="4">
    <location>
        <begin position="40"/>
        <end position="59"/>
    </location>
</feature>
<dbReference type="Proteomes" id="UP000571817">
    <property type="component" value="Unassembled WGS sequence"/>
</dbReference>
<evidence type="ECO:0000313" key="7">
    <source>
        <dbReference type="Proteomes" id="UP000571817"/>
    </source>
</evidence>
<evidence type="ECO:0000256" key="3">
    <source>
        <dbReference type="ARBA" id="ARBA00023163"/>
    </source>
</evidence>
<sequence>MATTAPSARPRRAELRARTLSEIREHAYAQIAAGGPTALSLNGIAKAMGMSGPAMYRYFAARDELLATLVVETYEDFADAIEQAVEDAGRRSAAGRLRAVLDAGRDWALAQPHRYRLIFASTYGSGGLDPDRIVPASDRSMTALLRAIADLRQPDARLPRVDATLGRELTAWAADRAGDDPWGDAASDPALLALAVQLWSRAHGIISLEIEGTYAQMGLDAERLYRCEIDDAIGRLRPHD</sequence>
<dbReference type="GO" id="GO:0003700">
    <property type="term" value="F:DNA-binding transcription factor activity"/>
    <property type="evidence" value="ECO:0007669"/>
    <property type="project" value="TreeGrafter"/>
</dbReference>
<dbReference type="RefSeq" id="WP_179483381.1">
    <property type="nucleotide sequence ID" value="NZ_JACCFW010000001.1"/>
</dbReference>
<dbReference type="AlphaFoldDB" id="A0A853DNZ4"/>
<dbReference type="PROSITE" id="PS50977">
    <property type="entry name" value="HTH_TETR_2"/>
    <property type="match status" value="1"/>
</dbReference>
<dbReference type="InterPro" id="IPR001647">
    <property type="entry name" value="HTH_TetR"/>
</dbReference>
<evidence type="ECO:0000256" key="4">
    <source>
        <dbReference type="PROSITE-ProRule" id="PRU00335"/>
    </source>
</evidence>
<organism evidence="6 7">
    <name type="scientific">Allobranchiibius huperziae</name>
    <dbReference type="NCBI Taxonomy" id="1874116"/>
    <lineage>
        <taxon>Bacteria</taxon>
        <taxon>Bacillati</taxon>
        <taxon>Actinomycetota</taxon>
        <taxon>Actinomycetes</taxon>
        <taxon>Micrococcales</taxon>
        <taxon>Dermacoccaceae</taxon>
        <taxon>Allobranchiibius</taxon>
    </lineage>
</organism>
<evidence type="ECO:0000259" key="5">
    <source>
        <dbReference type="PROSITE" id="PS50977"/>
    </source>
</evidence>
<dbReference type="PANTHER" id="PTHR30055:SF243">
    <property type="entry name" value="HTH-TYPE TRANSCRIPTIONAL REGULATOR RV1816"/>
    <property type="match status" value="1"/>
</dbReference>
<protein>
    <submittedName>
        <fullName evidence="6">AcrR family transcriptional regulator</fullName>
    </submittedName>
</protein>
<comment type="caution">
    <text evidence="6">The sequence shown here is derived from an EMBL/GenBank/DDBJ whole genome shotgun (WGS) entry which is preliminary data.</text>
</comment>
<dbReference type="Pfam" id="PF00440">
    <property type="entry name" value="TetR_N"/>
    <property type="match status" value="1"/>
</dbReference>
<dbReference type="Gene3D" id="1.10.357.10">
    <property type="entry name" value="Tetracycline Repressor, domain 2"/>
    <property type="match status" value="1"/>
</dbReference>
<gene>
    <name evidence="6" type="ORF">HNR15_003273</name>
</gene>
<keyword evidence="2 4" id="KW-0238">DNA-binding</keyword>
<dbReference type="GO" id="GO:0000976">
    <property type="term" value="F:transcription cis-regulatory region binding"/>
    <property type="evidence" value="ECO:0007669"/>
    <property type="project" value="TreeGrafter"/>
</dbReference>
<dbReference type="SUPFAM" id="SSF48498">
    <property type="entry name" value="Tetracyclin repressor-like, C-terminal domain"/>
    <property type="match status" value="1"/>
</dbReference>
<keyword evidence="7" id="KW-1185">Reference proteome</keyword>
<evidence type="ECO:0000313" key="6">
    <source>
        <dbReference type="EMBL" id="NYJ76310.1"/>
    </source>
</evidence>
<reference evidence="6 7" key="1">
    <citation type="submission" date="2020-07" db="EMBL/GenBank/DDBJ databases">
        <title>Sequencing the genomes of 1000 actinobacteria strains.</title>
        <authorList>
            <person name="Klenk H.-P."/>
        </authorList>
    </citation>
    <scope>NUCLEOTIDE SEQUENCE [LARGE SCALE GENOMIC DNA]</scope>
    <source>
        <strain evidence="6 7">DSM 29531</strain>
    </source>
</reference>
<evidence type="ECO:0000256" key="2">
    <source>
        <dbReference type="ARBA" id="ARBA00023125"/>
    </source>
</evidence>
<keyword evidence="1" id="KW-0805">Transcription regulation</keyword>
<feature type="domain" description="HTH tetR-type" evidence="5">
    <location>
        <begin position="17"/>
        <end position="77"/>
    </location>
</feature>
<name>A0A853DNZ4_9MICO</name>
<dbReference type="EMBL" id="JACCFW010000001">
    <property type="protein sequence ID" value="NYJ76310.1"/>
    <property type="molecule type" value="Genomic_DNA"/>
</dbReference>
<evidence type="ECO:0000256" key="1">
    <source>
        <dbReference type="ARBA" id="ARBA00023015"/>
    </source>
</evidence>
<dbReference type="PANTHER" id="PTHR30055">
    <property type="entry name" value="HTH-TYPE TRANSCRIPTIONAL REGULATOR RUTR"/>
    <property type="match status" value="1"/>
</dbReference>
<dbReference type="SUPFAM" id="SSF46689">
    <property type="entry name" value="Homeodomain-like"/>
    <property type="match status" value="1"/>
</dbReference>
<dbReference type="Pfam" id="PF13305">
    <property type="entry name" value="TetR_C_33"/>
    <property type="match status" value="1"/>
</dbReference>
<accession>A0A853DNZ4</accession>
<dbReference type="InterPro" id="IPR009057">
    <property type="entry name" value="Homeodomain-like_sf"/>
</dbReference>
<dbReference type="InterPro" id="IPR025996">
    <property type="entry name" value="MT1864/Rv1816-like_C"/>
</dbReference>
<dbReference type="InterPro" id="IPR036271">
    <property type="entry name" value="Tet_transcr_reg_TetR-rel_C_sf"/>
</dbReference>
<dbReference type="InterPro" id="IPR050109">
    <property type="entry name" value="HTH-type_TetR-like_transc_reg"/>
</dbReference>